<dbReference type="CDD" id="cd16936">
    <property type="entry name" value="HATPase_RsbW-like"/>
    <property type="match status" value="1"/>
</dbReference>
<evidence type="ECO:0000313" key="4">
    <source>
        <dbReference type="EMBL" id="GAA1413946.1"/>
    </source>
</evidence>
<sequence length="195" mass="20885">MPTESSAPQSTSPELRESEWRLPSGPRSAGRARELLRTQLAEWQVDGDAADTAELLLPELTSNAVRHARTPPGRQIGVRIALYEGRLRVEVADADTRPPTARTVPVDSTEGRGLGIVGVLAVRWGWCPRRHGIGKAVWAEVQLPAATTDELTPEVPGAPTSDVQAAALTPDAWARTSAAAPGGRRRRGRGLTGPW</sequence>
<dbReference type="GO" id="GO:0005524">
    <property type="term" value="F:ATP binding"/>
    <property type="evidence" value="ECO:0007669"/>
    <property type="project" value="UniProtKB-KW"/>
</dbReference>
<dbReference type="Gene3D" id="3.30.565.10">
    <property type="entry name" value="Histidine kinase-like ATPase, C-terminal domain"/>
    <property type="match status" value="1"/>
</dbReference>
<feature type="region of interest" description="Disordered" evidence="2">
    <location>
        <begin position="175"/>
        <end position="195"/>
    </location>
</feature>
<evidence type="ECO:0000259" key="3">
    <source>
        <dbReference type="Pfam" id="PF13581"/>
    </source>
</evidence>
<dbReference type="InterPro" id="IPR003594">
    <property type="entry name" value="HATPase_dom"/>
</dbReference>
<name>A0ABN1YJH5_9ACTN</name>
<dbReference type="Proteomes" id="UP001500973">
    <property type="component" value="Unassembled WGS sequence"/>
</dbReference>
<organism evidence="4 5">
    <name type="scientific">Streptomyces thermospinosisporus</name>
    <dbReference type="NCBI Taxonomy" id="161482"/>
    <lineage>
        <taxon>Bacteria</taxon>
        <taxon>Bacillati</taxon>
        <taxon>Actinomycetota</taxon>
        <taxon>Actinomycetes</taxon>
        <taxon>Kitasatosporales</taxon>
        <taxon>Streptomycetaceae</taxon>
        <taxon>Streptomyces</taxon>
    </lineage>
</organism>
<proteinExistence type="predicted"/>
<dbReference type="PANTHER" id="PTHR35526">
    <property type="entry name" value="ANTI-SIGMA-F FACTOR RSBW-RELATED"/>
    <property type="match status" value="1"/>
</dbReference>
<keyword evidence="4" id="KW-0067">ATP-binding</keyword>
<keyword evidence="1" id="KW-0808">Transferase</keyword>
<accession>A0ABN1YJH5</accession>
<keyword evidence="5" id="KW-1185">Reference proteome</keyword>
<dbReference type="InterPro" id="IPR036890">
    <property type="entry name" value="HATPase_C_sf"/>
</dbReference>
<gene>
    <name evidence="4" type="ORF">GCM10009601_00790</name>
</gene>
<keyword evidence="1" id="KW-0723">Serine/threonine-protein kinase</keyword>
<feature type="region of interest" description="Disordered" evidence="2">
    <location>
        <begin position="1"/>
        <end position="29"/>
    </location>
</feature>
<dbReference type="InterPro" id="IPR050267">
    <property type="entry name" value="Anti-sigma-factor_SerPK"/>
</dbReference>
<reference evidence="4 5" key="1">
    <citation type="journal article" date="2019" name="Int. J. Syst. Evol. Microbiol.">
        <title>The Global Catalogue of Microorganisms (GCM) 10K type strain sequencing project: providing services to taxonomists for standard genome sequencing and annotation.</title>
        <authorList>
            <consortium name="The Broad Institute Genomics Platform"/>
            <consortium name="The Broad Institute Genome Sequencing Center for Infectious Disease"/>
            <person name="Wu L."/>
            <person name="Ma J."/>
        </authorList>
    </citation>
    <scope>NUCLEOTIDE SEQUENCE [LARGE SCALE GENOMIC DNA]</scope>
    <source>
        <strain evidence="4 5">JCM 11756</strain>
    </source>
</reference>
<dbReference type="EMBL" id="BAAAIZ010000001">
    <property type="protein sequence ID" value="GAA1413946.1"/>
    <property type="molecule type" value="Genomic_DNA"/>
</dbReference>
<dbReference type="SUPFAM" id="SSF55874">
    <property type="entry name" value="ATPase domain of HSP90 chaperone/DNA topoisomerase II/histidine kinase"/>
    <property type="match status" value="1"/>
</dbReference>
<comment type="caution">
    <text evidence="4">The sequence shown here is derived from an EMBL/GenBank/DDBJ whole genome shotgun (WGS) entry which is preliminary data.</text>
</comment>
<dbReference type="PANTHER" id="PTHR35526:SF3">
    <property type="entry name" value="ANTI-SIGMA-F FACTOR RSBW"/>
    <property type="match status" value="1"/>
</dbReference>
<feature type="compositionally biased region" description="Polar residues" evidence="2">
    <location>
        <begin position="1"/>
        <end position="13"/>
    </location>
</feature>
<evidence type="ECO:0000256" key="1">
    <source>
        <dbReference type="ARBA" id="ARBA00022527"/>
    </source>
</evidence>
<feature type="domain" description="Histidine kinase/HSP90-like ATPase" evidence="3">
    <location>
        <begin position="23"/>
        <end position="120"/>
    </location>
</feature>
<evidence type="ECO:0000313" key="5">
    <source>
        <dbReference type="Proteomes" id="UP001500973"/>
    </source>
</evidence>
<keyword evidence="1" id="KW-0418">Kinase</keyword>
<protein>
    <submittedName>
        <fullName evidence="4">ATP-binding protein</fullName>
    </submittedName>
</protein>
<dbReference type="Pfam" id="PF13581">
    <property type="entry name" value="HATPase_c_2"/>
    <property type="match status" value="1"/>
</dbReference>
<keyword evidence="4" id="KW-0547">Nucleotide-binding</keyword>
<evidence type="ECO:0000256" key="2">
    <source>
        <dbReference type="SAM" id="MobiDB-lite"/>
    </source>
</evidence>